<dbReference type="InterPro" id="IPR043138">
    <property type="entry name" value="GGT_lsub"/>
</dbReference>
<accession>A0ABQ3J4F7</accession>
<dbReference type="EC" id="2.3.2.2" evidence="9"/>
<keyword evidence="11" id="KW-1185">Reference proteome</keyword>
<comment type="similarity">
    <text evidence="3 9">Belongs to the gamma-glutamyltransferase family.</text>
</comment>
<evidence type="ECO:0000256" key="4">
    <source>
        <dbReference type="ARBA" id="ARBA00022679"/>
    </source>
</evidence>
<dbReference type="InterPro" id="IPR029055">
    <property type="entry name" value="Ntn_hydrolases_N"/>
</dbReference>
<evidence type="ECO:0000256" key="5">
    <source>
        <dbReference type="ARBA" id="ARBA00022801"/>
    </source>
</evidence>
<evidence type="ECO:0000256" key="3">
    <source>
        <dbReference type="ARBA" id="ARBA00009381"/>
    </source>
</evidence>
<reference evidence="11" key="1">
    <citation type="journal article" date="2019" name="Int. J. Syst. Evol. Microbiol.">
        <title>The Global Catalogue of Microorganisms (GCM) 10K type strain sequencing project: providing services to taxonomists for standard genome sequencing and annotation.</title>
        <authorList>
            <consortium name="The Broad Institute Genomics Platform"/>
            <consortium name="The Broad Institute Genome Sequencing Center for Infectious Disease"/>
            <person name="Wu L."/>
            <person name="Ma J."/>
        </authorList>
    </citation>
    <scope>NUCLEOTIDE SEQUENCE [LARGE SCALE GENOMIC DNA]</scope>
    <source>
        <strain evidence="11">CGMCC 1.15922</strain>
    </source>
</reference>
<dbReference type="Gene3D" id="3.60.20.40">
    <property type="match status" value="1"/>
</dbReference>
<evidence type="ECO:0000256" key="8">
    <source>
        <dbReference type="ARBA" id="ARBA00047417"/>
    </source>
</evidence>
<comment type="catalytic activity">
    <reaction evidence="2 9">
        <text>glutathione + H2O = L-cysteinylglycine + L-glutamate</text>
        <dbReference type="Rhea" id="RHEA:28807"/>
        <dbReference type="ChEBI" id="CHEBI:15377"/>
        <dbReference type="ChEBI" id="CHEBI:29985"/>
        <dbReference type="ChEBI" id="CHEBI:57925"/>
        <dbReference type="ChEBI" id="CHEBI:61694"/>
        <dbReference type="EC" id="3.4.19.13"/>
    </reaction>
</comment>
<gene>
    <name evidence="10" type="primary">ggt</name>
    <name evidence="10" type="ORF">GCM10011501_32190</name>
</gene>
<proteinExistence type="inferred from homology"/>
<dbReference type="EC" id="3.4.19.13" evidence="9"/>
<organism evidence="10 11">
    <name type="scientific">Thalassotalea profundi</name>
    <dbReference type="NCBI Taxonomy" id="2036687"/>
    <lineage>
        <taxon>Bacteria</taxon>
        <taxon>Pseudomonadati</taxon>
        <taxon>Pseudomonadota</taxon>
        <taxon>Gammaproteobacteria</taxon>
        <taxon>Alteromonadales</taxon>
        <taxon>Colwelliaceae</taxon>
        <taxon>Thalassotalea</taxon>
    </lineage>
</organism>
<comment type="PTM">
    <text evidence="9">Cleaved by autocatalysis into a large and a small subunit.</text>
</comment>
<evidence type="ECO:0000256" key="1">
    <source>
        <dbReference type="ARBA" id="ARBA00001049"/>
    </source>
</evidence>
<dbReference type="NCBIfam" id="TIGR00066">
    <property type="entry name" value="g_glut_trans"/>
    <property type="match status" value="1"/>
</dbReference>
<evidence type="ECO:0000313" key="11">
    <source>
        <dbReference type="Proteomes" id="UP000626370"/>
    </source>
</evidence>
<comment type="catalytic activity">
    <reaction evidence="1 9">
        <text>an S-substituted glutathione + H2O = an S-substituted L-cysteinylglycine + L-glutamate</text>
        <dbReference type="Rhea" id="RHEA:59468"/>
        <dbReference type="ChEBI" id="CHEBI:15377"/>
        <dbReference type="ChEBI" id="CHEBI:29985"/>
        <dbReference type="ChEBI" id="CHEBI:90779"/>
        <dbReference type="ChEBI" id="CHEBI:143103"/>
        <dbReference type="EC" id="3.4.19.13"/>
    </reaction>
</comment>
<dbReference type="Proteomes" id="UP000626370">
    <property type="component" value="Unassembled WGS sequence"/>
</dbReference>
<comment type="caution">
    <text evidence="10">The sequence shown here is derived from an EMBL/GenBank/DDBJ whole genome shotgun (WGS) entry which is preliminary data.</text>
</comment>
<dbReference type="Pfam" id="PF01019">
    <property type="entry name" value="G_glu_transpept"/>
    <property type="match status" value="1"/>
</dbReference>
<dbReference type="EMBL" id="BNAH01000015">
    <property type="protein sequence ID" value="GHF00252.1"/>
    <property type="molecule type" value="Genomic_DNA"/>
</dbReference>
<keyword evidence="9" id="KW-0317">Glutathione biosynthesis</keyword>
<dbReference type="PANTHER" id="PTHR43199:SF1">
    <property type="entry name" value="GLUTATHIONE HYDROLASE PROENZYME"/>
    <property type="match status" value="1"/>
</dbReference>
<comment type="catalytic activity">
    <reaction evidence="8 9">
        <text>an N-terminal (5-L-glutamyl)-[peptide] + an alpha-amino acid = 5-L-glutamyl amino acid + an N-terminal L-alpha-aminoacyl-[peptide]</text>
        <dbReference type="Rhea" id="RHEA:23904"/>
        <dbReference type="Rhea" id="RHEA-COMP:9780"/>
        <dbReference type="Rhea" id="RHEA-COMP:9795"/>
        <dbReference type="ChEBI" id="CHEBI:77644"/>
        <dbReference type="ChEBI" id="CHEBI:78597"/>
        <dbReference type="ChEBI" id="CHEBI:78599"/>
        <dbReference type="ChEBI" id="CHEBI:78608"/>
        <dbReference type="EC" id="2.3.2.2"/>
    </reaction>
</comment>
<keyword evidence="7 9" id="KW-0012">Acyltransferase</keyword>
<dbReference type="Gene3D" id="1.10.246.130">
    <property type="match status" value="1"/>
</dbReference>
<keyword evidence="4 9" id="KW-0808">Transferase</keyword>
<evidence type="ECO:0000256" key="9">
    <source>
        <dbReference type="RuleBase" id="RU368036"/>
    </source>
</evidence>
<evidence type="ECO:0000313" key="10">
    <source>
        <dbReference type="EMBL" id="GHF00252.1"/>
    </source>
</evidence>
<evidence type="ECO:0000256" key="7">
    <source>
        <dbReference type="ARBA" id="ARBA00023315"/>
    </source>
</evidence>
<dbReference type="InterPro" id="IPR000101">
    <property type="entry name" value="GGT_peptidase"/>
</dbReference>
<name>A0ABQ3J4F7_9GAMM</name>
<comment type="subunit">
    <text evidence="9">This enzyme consists of two polypeptide chains, which are synthesized in precursor form from a single polypeptide.</text>
</comment>
<sequence length="566" mass="62447">MLFLVIMLNNQKGSEVKKIIILLVISFLHCANISEGQAKSAVAMPDSYSAKVAKDILLNGGNAIDAAIAAQFVLAVTLPEAGNVGGGGFMTIYKDGKTDFLDYREVAPKAAHRDMYLDDNKNVIPNLSVYGILSSGVPGTVEGMWQAYQKYGSKTWKELLAPAITLAAEGFIVHPKLKSAIDWRINSFKQQDITVNFAQYFEHAEAEKLFKQPELAETLKRISNKGNKGFYQGKTAKIISDFMSKHGGIITEEDLANYQAKWRKPIQARWREFDIITAPPPSSGGIAIMQWLTMYDLAKKDQPIAHNSKEYLHLLSEIGKRVFADRAEYLGDPDFYHVPVSKLLSKDYLANRVSNISMNKISITEDIEPGLRESRDTTHFSIVDQWGNAISNTTTINYTFGSGVVVEGAGFLLNDEMDDFSAKPGVANIFGAVGGEVNEIQPNKRMLSSMSPTILLTNGKVKMVTGSPGGTTIISSVYQSILNVIEFGMTAENAVNQPRFHHQLLPKNEIAYYLGIDEKVLKSLHNMGYSTKVDKFGDLQLITNKNDKLNAASEKGTHNRGVSLVF</sequence>
<dbReference type="InterPro" id="IPR051792">
    <property type="entry name" value="GGT_bact"/>
</dbReference>
<dbReference type="SUPFAM" id="SSF56235">
    <property type="entry name" value="N-terminal nucleophile aminohydrolases (Ntn hydrolases)"/>
    <property type="match status" value="1"/>
</dbReference>
<keyword evidence="6 9" id="KW-0865">Zymogen</keyword>
<keyword evidence="5 9" id="KW-0378">Hydrolase</keyword>
<evidence type="ECO:0000256" key="2">
    <source>
        <dbReference type="ARBA" id="ARBA00001089"/>
    </source>
</evidence>
<protein>
    <recommendedName>
        <fullName evidence="9">Glutathione hydrolase proenzyme</fullName>
        <ecNumber evidence="9">2.3.2.2</ecNumber>
        <ecNumber evidence="9">3.4.19.13</ecNumber>
    </recommendedName>
    <component>
        <recommendedName>
            <fullName evidence="9">Glutathione hydrolase large chain</fullName>
        </recommendedName>
    </component>
    <component>
        <recommendedName>
            <fullName evidence="9">Glutathione hydrolase small chain</fullName>
        </recommendedName>
    </component>
</protein>
<dbReference type="InterPro" id="IPR043137">
    <property type="entry name" value="GGT_ssub_C"/>
</dbReference>
<comment type="pathway">
    <text evidence="9">Sulfur metabolism; glutathione metabolism.</text>
</comment>
<evidence type="ECO:0000256" key="6">
    <source>
        <dbReference type="ARBA" id="ARBA00023145"/>
    </source>
</evidence>
<dbReference type="PRINTS" id="PR01210">
    <property type="entry name" value="GGTRANSPTASE"/>
</dbReference>
<dbReference type="PANTHER" id="PTHR43199">
    <property type="entry name" value="GLUTATHIONE HYDROLASE"/>
    <property type="match status" value="1"/>
</dbReference>